<feature type="compositionally biased region" description="Polar residues" evidence="1">
    <location>
        <begin position="31"/>
        <end position="55"/>
    </location>
</feature>
<dbReference type="CDD" id="cd00093">
    <property type="entry name" value="HTH_XRE"/>
    <property type="match status" value="1"/>
</dbReference>
<dbReference type="InterPro" id="IPR043917">
    <property type="entry name" value="DUF5753"/>
</dbReference>
<dbReference type="InterPro" id="IPR001387">
    <property type="entry name" value="Cro/C1-type_HTH"/>
</dbReference>
<evidence type="ECO:0000313" key="3">
    <source>
        <dbReference type="EMBL" id="MFC4957115.1"/>
    </source>
</evidence>
<feature type="compositionally biased region" description="Basic and acidic residues" evidence="1">
    <location>
        <begin position="9"/>
        <end position="27"/>
    </location>
</feature>
<feature type="region of interest" description="Disordered" evidence="1">
    <location>
        <begin position="1"/>
        <end position="56"/>
    </location>
</feature>
<evidence type="ECO:0000259" key="2">
    <source>
        <dbReference type="SMART" id="SM00530"/>
    </source>
</evidence>
<dbReference type="Pfam" id="PF19054">
    <property type="entry name" value="DUF5753"/>
    <property type="match status" value="1"/>
</dbReference>
<gene>
    <name evidence="3" type="ORF">ACFPFX_12530</name>
</gene>
<dbReference type="EMBL" id="JBHSIZ010000015">
    <property type="protein sequence ID" value="MFC4957115.1"/>
    <property type="molecule type" value="Genomic_DNA"/>
</dbReference>
<organism evidence="3 4">
    <name type="scientific">Streptomyces mauvecolor</name>
    <dbReference type="NCBI Taxonomy" id="58345"/>
    <lineage>
        <taxon>Bacteria</taxon>
        <taxon>Bacillati</taxon>
        <taxon>Actinomycetota</taxon>
        <taxon>Actinomycetes</taxon>
        <taxon>Kitasatosporales</taxon>
        <taxon>Streptomycetaceae</taxon>
        <taxon>Streptomyces</taxon>
    </lineage>
</organism>
<reference evidence="4" key="1">
    <citation type="journal article" date="2019" name="Int. J. Syst. Evol. Microbiol.">
        <title>The Global Catalogue of Microorganisms (GCM) 10K type strain sequencing project: providing services to taxonomists for standard genome sequencing and annotation.</title>
        <authorList>
            <consortium name="The Broad Institute Genomics Platform"/>
            <consortium name="The Broad Institute Genome Sequencing Center for Infectious Disease"/>
            <person name="Wu L."/>
            <person name="Ma J."/>
        </authorList>
    </citation>
    <scope>NUCLEOTIDE SEQUENCE [LARGE SCALE GENOMIC DNA]</scope>
    <source>
        <strain evidence="4">CCM 7224</strain>
    </source>
</reference>
<dbReference type="RefSeq" id="WP_344380652.1">
    <property type="nucleotide sequence ID" value="NZ_BAAASQ010000051.1"/>
</dbReference>
<evidence type="ECO:0000256" key="1">
    <source>
        <dbReference type="SAM" id="MobiDB-lite"/>
    </source>
</evidence>
<evidence type="ECO:0000313" key="4">
    <source>
        <dbReference type="Proteomes" id="UP001595834"/>
    </source>
</evidence>
<name>A0ABV9UJ68_9ACTN</name>
<feature type="domain" description="HTH cro/C1-type" evidence="2">
    <location>
        <begin position="18"/>
        <end position="76"/>
    </location>
</feature>
<dbReference type="SMART" id="SM00530">
    <property type="entry name" value="HTH_XRE"/>
    <property type="match status" value="1"/>
</dbReference>
<keyword evidence="4" id="KW-1185">Reference proteome</keyword>
<proteinExistence type="predicted"/>
<dbReference type="Pfam" id="PF13560">
    <property type="entry name" value="HTH_31"/>
    <property type="match status" value="1"/>
</dbReference>
<dbReference type="Gene3D" id="1.10.260.40">
    <property type="entry name" value="lambda repressor-like DNA-binding domains"/>
    <property type="match status" value="1"/>
</dbReference>
<comment type="caution">
    <text evidence="3">The sequence shown here is derived from an EMBL/GenBank/DDBJ whole genome shotgun (WGS) entry which is preliminary data.</text>
</comment>
<protein>
    <submittedName>
        <fullName evidence="3">Helix-turn-helix transcriptional regulator</fullName>
    </submittedName>
</protein>
<accession>A0ABV9UJ68</accession>
<sequence length="275" mass="30363">MTTEQEENQDARRRFAEELKSARELHPDGPMTQTAVGRQTRTSKSTISRVESGTGSIPAELPAGLDQLFGTDGKFKRLYEEVVAATFPALYQRRMTLERSAVEIREWSQTVVPGLLQTPEYAGAILRKGDPRASDAEIAKAVHLRMARQAVLNGASPPVLRVVLCESVLRRLLAPREVMRAQFETLLAHSARPTTSVRVLPLDADAHLLLEGSASFLTAPNHVTVVCVEAYRTAGIVDDPEHVRAAEHAYDEITGEALTRRGTAQLIRDQMEKMT</sequence>
<dbReference type="Proteomes" id="UP001595834">
    <property type="component" value="Unassembled WGS sequence"/>
</dbReference>
<dbReference type="InterPro" id="IPR010982">
    <property type="entry name" value="Lambda_DNA-bd_dom_sf"/>
</dbReference>